<dbReference type="SUPFAM" id="SSF56281">
    <property type="entry name" value="Metallo-hydrolase/oxidoreductase"/>
    <property type="match status" value="1"/>
</dbReference>
<dbReference type="InterPro" id="IPR022712">
    <property type="entry name" value="Beta_Casp"/>
</dbReference>
<sequence length="706" mass="79429">MKSLKVTILGAGQDVGRSCVVVTFPSKRVVFDCGAHCGFVDHRRYPNLQYLGNTTEYNHQMELLEEMKSDETQTDNTVTDPFSMEASEREYRNAKMKESSERALYMKNALKKALNNVTNTIDSAIISHFHIDHVGALPFLTEEIGYSGPVYMTYPTKALSPLLLRDSGIAAKTASVKSLLNFDKRRKVEERPDPWGYSFNSVAECMKRSIPLQLRSAEKVEGLTVSPFYAGHVLGAAMFLAESDGFKVLYTGDFNTVPDKHLGPAKVPSLEPDVLICETTYATFVRQSKKATEVELCNLVHDTLINGGKVLIPVFAVGRAQELAIILNNYWNNLSLLFPIYFGGGLSEKATNYYKLHSSWTDNNNISKLKENPFAMENLLQFDQSFLNDNRPMVLFATPGMVHTGLSLKACKIWSSNPKNLILIPGYCVQGTVGNKLISGTKGREYKIYTATTICIKTNTGVINIKCKVKYLSFSAHADSPGILKLIKHVRPKNIVFVHGELDSMKKFSKHITSTLNIPVYYPANGETVAFHKVLVDKKEIYIHPSLILDKDNVSYGFKHNGNVYLYNKSALVDVLNNGNGSCNDMVKTLKDNTHEVTYRLTVKMSYEDFFTLTELIVKLLVSSTLSNRKYTANQQLQTYMNNFRENLQLLDIEVGTQRRHSSGTVAATRRNVDRYSHVNRQINSKVDKSVYALMHMDEKVYNKYG</sequence>
<evidence type="ECO:0000313" key="13">
    <source>
        <dbReference type="Proteomes" id="UP000003786"/>
    </source>
</evidence>
<dbReference type="Pfam" id="PF10996">
    <property type="entry name" value="Beta-Casp"/>
    <property type="match status" value="1"/>
</dbReference>
<dbReference type="OrthoDB" id="10249535at2759"/>
<dbReference type="Pfam" id="PF16661">
    <property type="entry name" value="Lactamase_B_6"/>
    <property type="match status" value="1"/>
</dbReference>
<dbReference type="Gene3D" id="3.40.50.10890">
    <property type="match status" value="1"/>
</dbReference>
<dbReference type="SMART" id="SM01027">
    <property type="entry name" value="Beta-Casp"/>
    <property type="match status" value="1"/>
</dbReference>
<dbReference type="STRING" id="869250.J4C419"/>
<dbReference type="SMART" id="SM00849">
    <property type="entry name" value="Lactamase_B"/>
    <property type="match status" value="1"/>
</dbReference>
<dbReference type="GO" id="GO:0005634">
    <property type="term" value="C:nucleus"/>
    <property type="evidence" value="ECO:0007669"/>
    <property type="project" value="UniProtKB-SubCell"/>
</dbReference>
<dbReference type="Gene3D" id="3.60.15.10">
    <property type="entry name" value="Ribonuclease Z/Hydroxyacylglutathione hydrolase-like"/>
    <property type="match status" value="2"/>
</dbReference>
<feature type="domain" description="Beta-Casp" evidence="11">
    <location>
        <begin position="320"/>
        <end position="437"/>
    </location>
</feature>
<keyword evidence="9" id="KW-0539">Nucleus</keyword>
<evidence type="ECO:0000256" key="2">
    <source>
        <dbReference type="ARBA" id="ARBA00004123"/>
    </source>
</evidence>
<dbReference type="GO" id="GO:0004521">
    <property type="term" value="F:RNA endonuclease activity"/>
    <property type="evidence" value="ECO:0007669"/>
    <property type="project" value="TreeGrafter"/>
</dbReference>
<dbReference type="KEGG" id="tot:TOT_030000678"/>
<dbReference type="InterPro" id="IPR050698">
    <property type="entry name" value="MBL"/>
</dbReference>
<evidence type="ECO:0000256" key="1">
    <source>
        <dbReference type="ARBA" id="ARBA00001947"/>
    </source>
</evidence>
<dbReference type="GO" id="GO:0016180">
    <property type="term" value="P:snRNA processing"/>
    <property type="evidence" value="ECO:0007669"/>
    <property type="project" value="TreeGrafter"/>
</dbReference>
<dbReference type="InterPro" id="IPR036866">
    <property type="entry name" value="RibonucZ/Hydroxyglut_hydro"/>
</dbReference>
<evidence type="ECO:0008006" key="14">
    <source>
        <dbReference type="Google" id="ProtNLM"/>
    </source>
</evidence>
<dbReference type="PANTHER" id="PTHR11203">
    <property type="entry name" value="CLEAVAGE AND POLYADENYLATION SPECIFICITY FACTOR FAMILY MEMBER"/>
    <property type="match status" value="1"/>
</dbReference>
<dbReference type="GeneID" id="20715837"/>
<dbReference type="FunFam" id="3.40.50.10890:FF:000002">
    <property type="entry name" value="Integrator complex subunit 11"/>
    <property type="match status" value="1"/>
</dbReference>
<dbReference type="GO" id="GO:0016787">
    <property type="term" value="F:hydrolase activity"/>
    <property type="evidence" value="ECO:0007669"/>
    <property type="project" value="UniProtKB-KW"/>
</dbReference>
<dbReference type="VEuPathDB" id="PiroplasmaDB:TOT_030000678"/>
<keyword evidence="8" id="KW-0862">Zinc</keyword>
<dbReference type="Proteomes" id="UP000003786">
    <property type="component" value="Chromosome 3"/>
</dbReference>
<dbReference type="Pfam" id="PF07521">
    <property type="entry name" value="RMMBL"/>
    <property type="match status" value="1"/>
</dbReference>
<comment type="cofactor">
    <cofactor evidence="1">
        <name>Zn(2+)</name>
        <dbReference type="ChEBI" id="CHEBI:29105"/>
    </cofactor>
</comment>
<evidence type="ECO:0000256" key="6">
    <source>
        <dbReference type="ARBA" id="ARBA00022723"/>
    </source>
</evidence>
<dbReference type="PANTHER" id="PTHR11203:SF37">
    <property type="entry name" value="INTEGRATOR COMPLEX SUBUNIT 11"/>
    <property type="match status" value="1"/>
</dbReference>
<gene>
    <name evidence="12" type="ORF">TOT_030000678</name>
</gene>
<keyword evidence="13" id="KW-1185">Reference proteome</keyword>
<proteinExistence type="inferred from homology"/>
<dbReference type="EMBL" id="AP011948">
    <property type="protein sequence ID" value="BAM41416.1"/>
    <property type="molecule type" value="Genomic_DNA"/>
</dbReference>
<dbReference type="eggNOG" id="KOG1136">
    <property type="taxonomic scope" value="Eukaryota"/>
</dbReference>
<evidence type="ECO:0000259" key="10">
    <source>
        <dbReference type="SMART" id="SM00849"/>
    </source>
</evidence>
<dbReference type="InterPro" id="IPR001279">
    <property type="entry name" value="Metallo-B-lactamas"/>
</dbReference>
<comment type="subcellular location">
    <subcellularLocation>
        <location evidence="3">Cytoplasm</location>
    </subcellularLocation>
    <subcellularLocation>
        <location evidence="2">Nucleus</location>
    </subcellularLocation>
</comment>
<dbReference type="OMA" id="DCGAHCG"/>
<evidence type="ECO:0000313" key="12">
    <source>
        <dbReference type="EMBL" id="BAM41416.1"/>
    </source>
</evidence>
<reference evidence="12 13" key="1">
    <citation type="journal article" date="2012" name="MBio">
        <title>Comparative genome analysis of three eukaryotic parasites with differing abilities to transform leukocytes reveals key mediators of Theileria-induced leukocyte transformation.</title>
        <authorList>
            <person name="Hayashida K."/>
            <person name="Hara Y."/>
            <person name="Abe T."/>
            <person name="Yamasaki C."/>
            <person name="Toyoda A."/>
            <person name="Kosuge T."/>
            <person name="Suzuki Y."/>
            <person name="Sato Y."/>
            <person name="Kawashima S."/>
            <person name="Katayama T."/>
            <person name="Wakaguri H."/>
            <person name="Inoue N."/>
            <person name="Homma K."/>
            <person name="Tada-Umezaki M."/>
            <person name="Yagi Y."/>
            <person name="Fujii Y."/>
            <person name="Habara T."/>
            <person name="Kanehisa M."/>
            <person name="Watanabe H."/>
            <person name="Ito K."/>
            <person name="Gojobori T."/>
            <person name="Sugawara H."/>
            <person name="Imanishi T."/>
            <person name="Weir W."/>
            <person name="Gardner M."/>
            <person name="Pain A."/>
            <person name="Shiels B."/>
            <person name="Hattori M."/>
            <person name="Nene V."/>
            <person name="Sugimoto C."/>
        </authorList>
    </citation>
    <scope>NUCLEOTIDE SEQUENCE [LARGE SCALE GENOMIC DNA]</scope>
    <source>
        <strain evidence="12 13">Shintoku</strain>
    </source>
</reference>
<comment type="similarity">
    <text evidence="4">Belongs to the metallo-beta-lactamase superfamily. RNA-metabolizing metallo-beta-lactamase-like family. INTS11 subfamily.</text>
</comment>
<feature type="domain" description="Metallo-beta-lactamase" evidence="10">
    <location>
        <begin position="16"/>
        <end position="301"/>
    </location>
</feature>
<keyword evidence="6" id="KW-0479">Metal-binding</keyword>
<evidence type="ECO:0000256" key="9">
    <source>
        <dbReference type="ARBA" id="ARBA00023242"/>
    </source>
</evidence>
<dbReference type="GO" id="GO:0005737">
    <property type="term" value="C:cytoplasm"/>
    <property type="evidence" value="ECO:0007669"/>
    <property type="project" value="UniProtKB-SubCell"/>
</dbReference>
<evidence type="ECO:0000256" key="7">
    <source>
        <dbReference type="ARBA" id="ARBA00022801"/>
    </source>
</evidence>
<evidence type="ECO:0000259" key="11">
    <source>
        <dbReference type="SMART" id="SM01027"/>
    </source>
</evidence>
<name>J4C419_THEOR</name>
<dbReference type="AlphaFoldDB" id="J4C419"/>
<keyword evidence="5" id="KW-0963">Cytoplasm</keyword>
<evidence type="ECO:0000256" key="3">
    <source>
        <dbReference type="ARBA" id="ARBA00004496"/>
    </source>
</evidence>
<evidence type="ECO:0000256" key="8">
    <source>
        <dbReference type="ARBA" id="ARBA00022833"/>
    </source>
</evidence>
<organism evidence="12 13">
    <name type="scientific">Theileria orientalis strain Shintoku</name>
    <dbReference type="NCBI Taxonomy" id="869250"/>
    <lineage>
        <taxon>Eukaryota</taxon>
        <taxon>Sar</taxon>
        <taxon>Alveolata</taxon>
        <taxon>Apicomplexa</taxon>
        <taxon>Aconoidasida</taxon>
        <taxon>Piroplasmida</taxon>
        <taxon>Theileriidae</taxon>
        <taxon>Theileria</taxon>
    </lineage>
</organism>
<keyword evidence="7" id="KW-0378">Hydrolase</keyword>
<evidence type="ECO:0000256" key="4">
    <source>
        <dbReference type="ARBA" id="ARBA00007093"/>
    </source>
</evidence>
<dbReference type="RefSeq" id="XP_009691717.1">
    <property type="nucleotide sequence ID" value="XM_009693422.1"/>
</dbReference>
<accession>J4C419</accession>
<dbReference type="GO" id="GO:0046872">
    <property type="term" value="F:metal ion binding"/>
    <property type="evidence" value="ECO:0007669"/>
    <property type="project" value="UniProtKB-KW"/>
</dbReference>
<protein>
    <recommendedName>
        <fullName evidence="14">Cleavage and polyadenylation specificity factor</fullName>
    </recommendedName>
</protein>
<dbReference type="InterPro" id="IPR011108">
    <property type="entry name" value="RMMBL"/>
</dbReference>
<evidence type="ECO:0000256" key="5">
    <source>
        <dbReference type="ARBA" id="ARBA00022490"/>
    </source>
</evidence>